<dbReference type="Gene3D" id="3.10.129.10">
    <property type="entry name" value="Hotdog Thioesterase"/>
    <property type="match status" value="1"/>
</dbReference>
<comment type="caution">
    <text evidence="2">The sequence shown here is derived from an EMBL/GenBank/DDBJ whole genome shotgun (WGS) entry which is preliminary data.</text>
</comment>
<dbReference type="PANTHER" id="PTHR31793">
    <property type="entry name" value="4-HYDROXYBENZOYL-COA THIOESTERASE FAMILY MEMBER"/>
    <property type="match status" value="1"/>
</dbReference>
<name>A0AAI9EFV7_9PEZI</name>
<accession>A0AAI9EFV7</accession>
<dbReference type="InterPro" id="IPR050563">
    <property type="entry name" value="4-hydroxybenzoyl-CoA_TE"/>
</dbReference>
<evidence type="ECO:0000313" key="2">
    <source>
        <dbReference type="EMBL" id="CAK4034928.1"/>
    </source>
</evidence>
<dbReference type="CDD" id="cd00586">
    <property type="entry name" value="4HBT"/>
    <property type="match status" value="1"/>
</dbReference>
<dbReference type="Pfam" id="PF13279">
    <property type="entry name" value="4HBT_2"/>
    <property type="match status" value="1"/>
</dbReference>
<evidence type="ECO:0000313" key="3">
    <source>
        <dbReference type="Proteomes" id="UP001296104"/>
    </source>
</evidence>
<keyword evidence="3" id="KW-1185">Reference proteome</keyword>
<dbReference type="SUPFAM" id="SSF54637">
    <property type="entry name" value="Thioesterase/thiol ester dehydrase-isomerase"/>
    <property type="match status" value="1"/>
</dbReference>
<protein>
    <recommendedName>
        <fullName evidence="4">Thioesterase/thiol ester dehydrase-isomerase</fullName>
    </recommendedName>
</protein>
<gene>
    <name evidence="2" type="ORF">LECACI_7A010086</name>
</gene>
<dbReference type="EMBL" id="CAVMBE010000150">
    <property type="protein sequence ID" value="CAK4034928.1"/>
    <property type="molecule type" value="Genomic_DNA"/>
</dbReference>
<feature type="region of interest" description="Disordered" evidence="1">
    <location>
        <begin position="19"/>
        <end position="42"/>
    </location>
</feature>
<proteinExistence type="predicted"/>
<dbReference type="PANTHER" id="PTHR31793:SF39">
    <property type="entry name" value="THIOESTERASE_THIOL ESTER DEHYDRASE-ISOMERASE"/>
    <property type="match status" value="1"/>
</dbReference>
<organism evidence="2 3">
    <name type="scientific">Lecanosticta acicola</name>
    <dbReference type="NCBI Taxonomy" id="111012"/>
    <lineage>
        <taxon>Eukaryota</taxon>
        <taxon>Fungi</taxon>
        <taxon>Dikarya</taxon>
        <taxon>Ascomycota</taxon>
        <taxon>Pezizomycotina</taxon>
        <taxon>Dothideomycetes</taxon>
        <taxon>Dothideomycetidae</taxon>
        <taxon>Mycosphaerellales</taxon>
        <taxon>Mycosphaerellaceae</taxon>
        <taxon>Lecanosticta</taxon>
    </lineage>
</organism>
<dbReference type="AlphaFoldDB" id="A0AAI9EFV7"/>
<dbReference type="InterPro" id="IPR029069">
    <property type="entry name" value="HotDog_dom_sf"/>
</dbReference>
<reference evidence="2" key="1">
    <citation type="submission" date="2023-11" db="EMBL/GenBank/DDBJ databases">
        <authorList>
            <person name="Alioto T."/>
            <person name="Alioto T."/>
            <person name="Gomez Garrido J."/>
        </authorList>
    </citation>
    <scope>NUCLEOTIDE SEQUENCE</scope>
</reference>
<evidence type="ECO:0008006" key="4">
    <source>
        <dbReference type="Google" id="ProtNLM"/>
    </source>
</evidence>
<feature type="compositionally biased region" description="Polar residues" evidence="1">
    <location>
        <begin position="25"/>
        <end position="42"/>
    </location>
</feature>
<sequence>MATRRSLALASRRAPILASPPRSHAYSTAQPTPAESTTQSLSPRWLSDAKARIGHCITFGLQREQKAEAGRILQELSRDWRELVAGSEGFLTSRERRSMYRLPVVWGEQDLMGHVNNVVYNRYAETGRIGWASKYAKYIDPQHADAWRNLWTPKGDGMILRKITTEFKFPMQYPDHVTIYHKLGKEPTEATDTFDLHVVIISELKQRIAARVVEDCVLYDYRKGKKTPFRPFMLDVLRETWRLQEDAKRVNSERVIGILDRVRKLETESWDRADAVEDMGSAATT</sequence>
<dbReference type="GO" id="GO:0047617">
    <property type="term" value="F:fatty acyl-CoA hydrolase activity"/>
    <property type="evidence" value="ECO:0007669"/>
    <property type="project" value="TreeGrafter"/>
</dbReference>
<dbReference type="Proteomes" id="UP001296104">
    <property type="component" value="Unassembled WGS sequence"/>
</dbReference>
<evidence type="ECO:0000256" key="1">
    <source>
        <dbReference type="SAM" id="MobiDB-lite"/>
    </source>
</evidence>